<accession>A0A9J6G0M4</accession>
<dbReference type="PANTHER" id="PTHR11733:SF241">
    <property type="entry name" value="GH26575P-RELATED"/>
    <property type="match status" value="1"/>
</dbReference>
<evidence type="ECO:0000313" key="2">
    <source>
        <dbReference type="EMBL" id="KAH9368543.1"/>
    </source>
</evidence>
<dbReference type="InterPro" id="IPR024079">
    <property type="entry name" value="MetalloPept_cat_dom_sf"/>
</dbReference>
<dbReference type="PROSITE" id="PS51885">
    <property type="entry name" value="NEPRILYSIN"/>
    <property type="match status" value="1"/>
</dbReference>
<dbReference type="EMBL" id="JABSTR010000004">
    <property type="protein sequence ID" value="KAH9368543.1"/>
    <property type="molecule type" value="Genomic_DNA"/>
</dbReference>
<dbReference type="Gene3D" id="3.40.390.10">
    <property type="entry name" value="Collagenase (Catalytic Domain)"/>
    <property type="match status" value="1"/>
</dbReference>
<sequence length="472" mass="52199">MEAEIRSRVSTMVSAARVPPTGQSAFEKAVATYRACVSLYAHNRSEAVQLRQFLTMLRLDTVRPDPSQNPLESIVQLNLAWGLGAIIEIQEAAGTRLEFPHQFAISKGSDDSEEISHEVHVEDVPKYLNGVVTNVVTVDALRDTAYMGRRIRESVKATVGNSGWLPRTAQNAARRKVKSMRLFIGFPLNLTRLALLEEFYEDLPDVTLASTAAESDGETVGGELSNGGSSFVLSWLNASRFQRRAQIRHPREIMFTLAAANAQNTYTTNTVNIAAALVRPVVYFLGAVAGYNYGGIGSVIGHEMMHAFDVRGRGYDETGAESKWWPKQATGKYTAQALCLRSSHEEALQKRRAVVLDPTLDSENLADVMGVRVAFDAFRNLTAMVSGREGGSIEDASSVSVAGFNERQLFFIAHCAKQCDPKPPPRMRDPRVPYAPNWSRCVVPLMQMPEFSEAFNCARGTLMNPDKKCRFW</sequence>
<dbReference type="PANTHER" id="PTHR11733">
    <property type="entry name" value="ZINC METALLOPROTEASE FAMILY M13 NEPRILYSIN-RELATED"/>
    <property type="match status" value="1"/>
</dbReference>
<evidence type="ECO:0000259" key="1">
    <source>
        <dbReference type="Pfam" id="PF01431"/>
    </source>
</evidence>
<dbReference type="SUPFAM" id="SSF55486">
    <property type="entry name" value="Metalloproteases ('zincins'), catalytic domain"/>
    <property type="match status" value="1"/>
</dbReference>
<name>A0A9J6G0M4_HAELO</name>
<dbReference type="Pfam" id="PF01431">
    <property type="entry name" value="Peptidase_M13"/>
    <property type="match status" value="1"/>
</dbReference>
<reference evidence="2 3" key="1">
    <citation type="journal article" date="2020" name="Cell">
        <title>Large-Scale Comparative Analyses of Tick Genomes Elucidate Their Genetic Diversity and Vector Capacities.</title>
        <authorList>
            <consortium name="Tick Genome and Microbiome Consortium (TIGMIC)"/>
            <person name="Jia N."/>
            <person name="Wang J."/>
            <person name="Shi W."/>
            <person name="Du L."/>
            <person name="Sun Y."/>
            <person name="Zhan W."/>
            <person name="Jiang J.F."/>
            <person name="Wang Q."/>
            <person name="Zhang B."/>
            <person name="Ji P."/>
            <person name="Bell-Sakyi L."/>
            <person name="Cui X.M."/>
            <person name="Yuan T.T."/>
            <person name="Jiang B.G."/>
            <person name="Yang W.F."/>
            <person name="Lam T.T."/>
            <person name="Chang Q.C."/>
            <person name="Ding S.J."/>
            <person name="Wang X.J."/>
            <person name="Zhu J.G."/>
            <person name="Ruan X.D."/>
            <person name="Zhao L."/>
            <person name="Wei J.T."/>
            <person name="Ye R.Z."/>
            <person name="Que T.C."/>
            <person name="Du C.H."/>
            <person name="Zhou Y.H."/>
            <person name="Cheng J.X."/>
            <person name="Dai P.F."/>
            <person name="Guo W.B."/>
            <person name="Han X.H."/>
            <person name="Huang E.J."/>
            <person name="Li L.F."/>
            <person name="Wei W."/>
            <person name="Gao Y.C."/>
            <person name="Liu J.Z."/>
            <person name="Shao H.Z."/>
            <person name="Wang X."/>
            <person name="Wang C.C."/>
            <person name="Yang T.C."/>
            <person name="Huo Q.B."/>
            <person name="Li W."/>
            <person name="Chen H.Y."/>
            <person name="Chen S.E."/>
            <person name="Zhou L.G."/>
            <person name="Ni X.B."/>
            <person name="Tian J.H."/>
            <person name="Sheng Y."/>
            <person name="Liu T."/>
            <person name="Pan Y.S."/>
            <person name="Xia L.Y."/>
            <person name="Li J."/>
            <person name="Zhao F."/>
            <person name="Cao W.C."/>
        </authorList>
    </citation>
    <scope>NUCLEOTIDE SEQUENCE [LARGE SCALE GENOMIC DNA]</scope>
    <source>
        <strain evidence="2">HaeL-2018</strain>
    </source>
</reference>
<dbReference type="OrthoDB" id="6494916at2759"/>
<dbReference type="GO" id="GO:0016485">
    <property type="term" value="P:protein processing"/>
    <property type="evidence" value="ECO:0007669"/>
    <property type="project" value="TreeGrafter"/>
</dbReference>
<comment type="caution">
    <text evidence="2">The sequence shown here is derived from an EMBL/GenBank/DDBJ whole genome shotgun (WGS) entry which is preliminary data.</text>
</comment>
<keyword evidence="3" id="KW-1185">Reference proteome</keyword>
<dbReference type="Gene3D" id="1.10.1380.10">
    <property type="entry name" value="Neutral endopeptidase , domain2"/>
    <property type="match status" value="1"/>
</dbReference>
<gene>
    <name evidence="2" type="ORF">HPB48_000316</name>
</gene>
<dbReference type="GO" id="GO:0004222">
    <property type="term" value="F:metalloendopeptidase activity"/>
    <property type="evidence" value="ECO:0007669"/>
    <property type="project" value="InterPro"/>
</dbReference>
<dbReference type="InterPro" id="IPR042089">
    <property type="entry name" value="Peptidase_M13_dom_2"/>
</dbReference>
<feature type="domain" description="Peptidase M13 C-terminal" evidence="1">
    <location>
        <begin position="265"/>
        <end position="470"/>
    </location>
</feature>
<dbReference type="GO" id="GO:0005886">
    <property type="term" value="C:plasma membrane"/>
    <property type="evidence" value="ECO:0007669"/>
    <property type="project" value="TreeGrafter"/>
</dbReference>
<organism evidence="2 3">
    <name type="scientific">Haemaphysalis longicornis</name>
    <name type="common">Bush tick</name>
    <dbReference type="NCBI Taxonomy" id="44386"/>
    <lineage>
        <taxon>Eukaryota</taxon>
        <taxon>Metazoa</taxon>
        <taxon>Ecdysozoa</taxon>
        <taxon>Arthropoda</taxon>
        <taxon>Chelicerata</taxon>
        <taxon>Arachnida</taxon>
        <taxon>Acari</taxon>
        <taxon>Parasitiformes</taxon>
        <taxon>Ixodida</taxon>
        <taxon>Ixodoidea</taxon>
        <taxon>Ixodidae</taxon>
        <taxon>Haemaphysalinae</taxon>
        <taxon>Haemaphysalis</taxon>
    </lineage>
</organism>
<dbReference type="VEuPathDB" id="VectorBase:HLOH_044472"/>
<dbReference type="InterPro" id="IPR000718">
    <property type="entry name" value="Peptidase_M13"/>
</dbReference>
<dbReference type="InterPro" id="IPR018497">
    <property type="entry name" value="Peptidase_M13_C"/>
</dbReference>
<proteinExistence type="predicted"/>
<evidence type="ECO:0000313" key="3">
    <source>
        <dbReference type="Proteomes" id="UP000821853"/>
    </source>
</evidence>
<dbReference type="Proteomes" id="UP000821853">
    <property type="component" value="Chromosome 2"/>
</dbReference>
<protein>
    <recommendedName>
        <fullName evidence="1">Peptidase M13 C-terminal domain-containing protein</fullName>
    </recommendedName>
</protein>
<dbReference type="AlphaFoldDB" id="A0A9J6G0M4"/>
<dbReference type="PRINTS" id="PR00786">
    <property type="entry name" value="NEPRILYSIN"/>
</dbReference>